<dbReference type="OMA" id="HCPSEPM"/>
<dbReference type="Proteomes" id="UP000034112">
    <property type="component" value="Unassembled WGS sequence"/>
</dbReference>
<protein>
    <submittedName>
        <fullName evidence="1">Nucleoside-diphosphate-sugar epimerase</fullName>
    </submittedName>
</protein>
<accession>A0A0F9ZMR3</accession>
<evidence type="ECO:0000313" key="2">
    <source>
        <dbReference type="Proteomes" id="UP000034112"/>
    </source>
</evidence>
<dbReference type="OrthoDB" id="9975943at2759"/>
<dbReference type="InterPro" id="IPR036291">
    <property type="entry name" value="NAD(P)-bd_dom_sf"/>
</dbReference>
<dbReference type="EMBL" id="JOKZ01000191">
    <property type="protein sequence ID" value="KKP01532.1"/>
    <property type="molecule type" value="Genomic_DNA"/>
</dbReference>
<dbReference type="AlphaFoldDB" id="A0A0F9ZMR3"/>
<dbReference type="Gene3D" id="3.40.50.720">
    <property type="entry name" value="NAD(P)-binding Rossmann-like Domain"/>
    <property type="match status" value="1"/>
</dbReference>
<dbReference type="PANTHER" id="PTHR14097">
    <property type="entry name" value="OXIDOREDUCTASE HTATIP2"/>
    <property type="match status" value="1"/>
</dbReference>
<evidence type="ECO:0000313" key="1">
    <source>
        <dbReference type="EMBL" id="KKP01532.1"/>
    </source>
</evidence>
<comment type="caution">
    <text evidence="1">The sequence shown here is derived from an EMBL/GenBank/DDBJ whole genome shotgun (WGS) entry which is preliminary data.</text>
</comment>
<dbReference type="SUPFAM" id="SSF51735">
    <property type="entry name" value="NAD(P)-binding Rossmann-fold domains"/>
    <property type="match status" value="1"/>
</dbReference>
<proteinExistence type="predicted"/>
<name>A0A0F9ZMR3_TRIHA</name>
<organism evidence="1 2">
    <name type="scientific">Trichoderma harzianum</name>
    <name type="common">Hypocrea lixii</name>
    <dbReference type="NCBI Taxonomy" id="5544"/>
    <lineage>
        <taxon>Eukaryota</taxon>
        <taxon>Fungi</taxon>
        <taxon>Dikarya</taxon>
        <taxon>Ascomycota</taxon>
        <taxon>Pezizomycotina</taxon>
        <taxon>Sordariomycetes</taxon>
        <taxon>Hypocreomycetidae</taxon>
        <taxon>Hypocreales</taxon>
        <taxon>Hypocreaceae</taxon>
        <taxon>Trichoderma</taxon>
    </lineage>
</organism>
<sequence>MHLILTGATGLIGSSVLDAMLKMTEVTKISILSRRPVAMAEDAKDPRVQVIIHKDFSKYDSEVLSKLQGATGAVWALGVSQTKVSKEEFIKITKDYPLASAEAFSTLPPNNDPFRFIFVSGQGSTQTPGRFTNLYGKTKGEAELALSQMRIRNPRLLADAVGPGFVDGKDHAAIRPYLQNQGFLIDGTKMLLRKPIEVGAKWLHCPSEPMGRFLVGMALGKYEAQLQSGNVDMVTLNGGLRIIKNVAMKQLVGIEDA</sequence>
<gene>
    <name evidence="1" type="ORF">THAR02_06354</name>
</gene>
<reference evidence="2" key="1">
    <citation type="journal article" date="2015" name="Genome Announc.">
        <title>Draft whole-genome sequence of the biocontrol agent Trichoderma harzianum T6776.</title>
        <authorList>
            <person name="Baroncelli R."/>
            <person name="Piaggeschi G."/>
            <person name="Fiorini L."/>
            <person name="Bertolini E."/>
            <person name="Zapparata A."/>
            <person name="Pe M.E."/>
            <person name="Sarrocco S."/>
            <person name="Vannacci G."/>
        </authorList>
    </citation>
    <scope>NUCLEOTIDE SEQUENCE [LARGE SCALE GENOMIC DNA]</scope>
    <source>
        <strain evidence="2">T6776</strain>
    </source>
</reference>
<dbReference type="PANTHER" id="PTHR14097:SF8">
    <property type="entry name" value="NAD(P)-BINDING DOMAIN-CONTAINING PROTEIN"/>
    <property type="match status" value="1"/>
</dbReference>